<name>A0A6A5VTK2_9PLEO</name>
<comment type="similarity">
    <text evidence="2">Belongs to the CENP-X/MHF2 family.</text>
</comment>
<dbReference type="GO" id="GO:0046982">
    <property type="term" value="F:protein heterodimerization activity"/>
    <property type="evidence" value="ECO:0007669"/>
    <property type="project" value="InterPro"/>
</dbReference>
<dbReference type="AlphaFoldDB" id="A0A6A5VTK2"/>
<evidence type="ECO:0000256" key="7">
    <source>
        <dbReference type="SAM" id="MobiDB-lite"/>
    </source>
</evidence>
<evidence type="ECO:0008006" key="10">
    <source>
        <dbReference type="Google" id="ProtNLM"/>
    </source>
</evidence>
<evidence type="ECO:0000256" key="3">
    <source>
        <dbReference type="ARBA" id="ARBA00022763"/>
    </source>
</evidence>
<dbReference type="EMBL" id="ML976656">
    <property type="protein sequence ID" value="KAF1980078.1"/>
    <property type="molecule type" value="Genomic_DNA"/>
</dbReference>
<proteinExistence type="inferred from homology"/>
<evidence type="ECO:0000256" key="2">
    <source>
        <dbReference type="ARBA" id="ARBA00009359"/>
    </source>
</evidence>
<evidence type="ECO:0000256" key="1">
    <source>
        <dbReference type="ARBA" id="ARBA00004123"/>
    </source>
</evidence>
<keyword evidence="3" id="KW-0227">DNA damage</keyword>
<reference evidence="8" key="1">
    <citation type="journal article" date="2020" name="Stud. Mycol.">
        <title>101 Dothideomycetes genomes: a test case for predicting lifestyles and emergence of pathogens.</title>
        <authorList>
            <person name="Haridas S."/>
            <person name="Albert R."/>
            <person name="Binder M."/>
            <person name="Bloem J."/>
            <person name="Labutti K."/>
            <person name="Salamov A."/>
            <person name="Andreopoulos B."/>
            <person name="Baker S."/>
            <person name="Barry K."/>
            <person name="Bills G."/>
            <person name="Bluhm B."/>
            <person name="Cannon C."/>
            <person name="Castanera R."/>
            <person name="Culley D."/>
            <person name="Daum C."/>
            <person name="Ezra D."/>
            <person name="Gonzalez J."/>
            <person name="Henrissat B."/>
            <person name="Kuo A."/>
            <person name="Liang C."/>
            <person name="Lipzen A."/>
            <person name="Lutzoni F."/>
            <person name="Magnuson J."/>
            <person name="Mondo S."/>
            <person name="Nolan M."/>
            <person name="Ohm R."/>
            <person name="Pangilinan J."/>
            <person name="Park H.-J."/>
            <person name="Ramirez L."/>
            <person name="Alfaro M."/>
            <person name="Sun H."/>
            <person name="Tritt A."/>
            <person name="Yoshinaga Y."/>
            <person name="Zwiers L.-H."/>
            <person name="Turgeon B."/>
            <person name="Goodwin S."/>
            <person name="Spatafora J."/>
            <person name="Crous P."/>
            <person name="Grigoriev I."/>
        </authorList>
    </citation>
    <scope>NUCLEOTIDE SEQUENCE</scope>
    <source>
        <strain evidence="8">CBS 107.79</strain>
    </source>
</reference>
<keyword evidence="5" id="KW-0234">DNA repair</keyword>
<dbReference type="GO" id="GO:0031297">
    <property type="term" value="P:replication fork processing"/>
    <property type="evidence" value="ECO:0007669"/>
    <property type="project" value="TreeGrafter"/>
</dbReference>
<dbReference type="Proteomes" id="UP000800036">
    <property type="component" value="Unassembled WGS sequence"/>
</dbReference>
<evidence type="ECO:0000313" key="9">
    <source>
        <dbReference type="Proteomes" id="UP000800036"/>
    </source>
</evidence>
<keyword evidence="6" id="KW-0539">Nucleus</keyword>
<keyword evidence="9" id="KW-1185">Reference proteome</keyword>
<dbReference type="PANTHER" id="PTHR28680:SF1">
    <property type="entry name" value="CENTROMERE PROTEIN X"/>
    <property type="match status" value="1"/>
</dbReference>
<dbReference type="GO" id="GO:0071821">
    <property type="term" value="C:FANCM-MHF complex"/>
    <property type="evidence" value="ECO:0007669"/>
    <property type="project" value="TreeGrafter"/>
</dbReference>
<dbReference type="InterPro" id="IPR018552">
    <property type="entry name" value="CENP-X"/>
</dbReference>
<dbReference type="GO" id="GO:0000712">
    <property type="term" value="P:resolution of meiotic recombination intermediates"/>
    <property type="evidence" value="ECO:0007669"/>
    <property type="project" value="TreeGrafter"/>
</dbReference>
<dbReference type="GO" id="GO:0006281">
    <property type="term" value="P:DNA repair"/>
    <property type="evidence" value="ECO:0007669"/>
    <property type="project" value="UniProtKB-KW"/>
</dbReference>
<organism evidence="8 9">
    <name type="scientific">Bimuria novae-zelandiae CBS 107.79</name>
    <dbReference type="NCBI Taxonomy" id="1447943"/>
    <lineage>
        <taxon>Eukaryota</taxon>
        <taxon>Fungi</taxon>
        <taxon>Dikarya</taxon>
        <taxon>Ascomycota</taxon>
        <taxon>Pezizomycotina</taxon>
        <taxon>Dothideomycetes</taxon>
        <taxon>Pleosporomycetidae</taxon>
        <taxon>Pleosporales</taxon>
        <taxon>Massarineae</taxon>
        <taxon>Didymosphaeriaceae</taxon>
        <taxon>Bimuria</taxon>
    </lineage>
</organism>
<keyword evidence="4" id="KW-0238">DNA-binding</keyword>
<feature type="region of interest" description="Disordered" evidence="7">
    <location>
        <begin position="1"/>
        <end position="83"/>
    </location>
</feature>
<dbReference type="PANTHER" id="PTHR28680">
    <property type="entry name" value="CENTROMERE PROTEIN X"/>
    <property type="match status" value="1"/>
</dbReference>
<sequence length="188" mass="20339">MPPKAAPPRRKGPAFNPPRPVKPPTSTTAPAAGRASNAAASRPAPAPAPAKPSAARSSFQPTTTIISSDDEQEDEFDDLPSDIDALMEDAIDDKPRPQRAAALVTATPPIPPPLLVRLLHHNFEDENTQIQKGAMKLFESYMTIFVREAIARAKDEREKTGRDVGGAASRFLQVEDLEKLAPELLLDF</sequence>
<dbReference type="GO" id="GO:0003677">
    <property type="term" value="F:DNA binding"/>
    <property type="evidence" value="ECO:0007669"/>
    <property type="project" value="UniProtKB-KW"/>
</dbReference>
<feature type="compositionally biased region" description="Acidic residues" evidence="7">
    <location>
        <begin position="68"/>
        <end position="83"/>
    </location>
</feature>
<accession>A0A6A5VTK2</accession>
<gene>
    <name evidence="8" type="ORF">BU23DRAFT_576180</name>
</gene>
<evidence type="ECO:0000256" key="6">
    <source>
        <dbReference type="ARBA" id="ARBA00023242"/>
    </source>
</evidence>
<comment type="subcellular location">
    <subcellularLocation>
        <location evidence="1">Nucleus</location>
    </subcellularLocation>
</comment>
<dbReference type="InterPro" id="IPR009072">
    <property type="entry name" value="Histone-fold"/>
</dbReference>
<dbReference type="CDD" id="cd22921">
    <property type="entry name" value="HFD_CENP-X"/>
    <property type="match status" value="1"/>
</dbReference>
<protein>
    <recommendedName>
        <fullName evidence="10">Centromere protein X</fullName>
    </recommendedName>
</protein>
<feature type="compositionally biased region" description="Low complexity" evidence="7">
    <location>
        <begin position="29"/>
        <end position="43"/>
    </location>
</feature>
<evidence type="ECO:0000313" key="8">
    <source>
        <dbReference type="EMBL" id="KAF1980078.1"/>
    </source>
</evidence>
<dbReference type="Gene3D" id="1.10.20.10">
    <property type="entry name" value="Histone, subunit A"/>
    <property type="match status" value="1"/>
</dbReference>
<dbReference type="Pfam" id="PF09415">
    <property type="entry name" value="CENP-X"/>
    <property type="match status" value="1"/>
</dbReference>
<dbReference type="OrthoDB" id="2500381at2759"/>
<evidence type="ECO:0000256" key="4">
    <source>
        <dbReference type="ARBA" id="ARBA00023125"/>
    </source>
</evidence>
<dbReference type="GO" id="GO:0051382">
    <property type="term" value="P:kinetochore assembly"/>
    <property type="evidence" value="ECO:0007669"/>
    <property type="project" value="InterPro"/>
</dbReference>
<evidence type="ECO:0000256" key="5">
    <source>
        <dbReference type="ARBA" id="ARBA00023204"/>
    </source>
</evidence>